<protein>
    <recommendedName>
        <fullName evidence="4">Transmembrane protein</fullName>
    </recommendedName>
</protein>
<reference evidence="2" key="1">
    <citation type="submission" date="2021-01" db="EMBL/GenBank/DDBJ databases">
        <authorList>
            <consortium name="Genoscope - CEA"/>
            <person name="William W."/>
        </authorList>
    </citation>
    <scope>NUCLEOTIDE SEQUENCE</scope>
</reference>
<evidence type="ECO:0008006" key="4">
    <source>
        <dbReference type="Google" id="ProtNLM"/>
    </source>
</evidence>
<proteinExistence type="predicted"/>
<dbReference type="EMBL" id="CAJJDN010000102">
    <property type="protein sequence ID" value="CAD8112926.1"/>
    <property type="molecule type" value="Genomic_DNA"/>
</dbReference>
<accession>A0A8S1QBC3</accession>
<keyword evidence="1" id="KW-0472">Membrane</keyword>
<keyword evidence="1" id="KW-1133">Transmembrane helix</keyword>
<keyword evidence="1" id="KW-0812">Transmembrane</keyword>
<evidence type="ECO:0000313" key="3">
    <source>
        <dbReference type="Proteomes" id="UP000692954"/>
    </source>
</evidence>
<dbReference type="Proteomes" id="UP000692954">
    <property type="component" value="Unassembled WGS sequence"/>
</dbReference>
<feature type="transmembrane region" description="Helical" evidence="1">
    <location>
        <begin position="2347"/>
        <end position="2370"/>
    </location>
</feature>
<keyword evidence="3" id="KW-1185">Reference proteome</keyword>
<dbReference type="InterPro" id="IPR006212">
    <property type="entry name" value="Furin_repeat"/>
</dbReference>
<comment type="caution">
    <text evidence="2">The sequence shown here is derived from an EMBL/GenBank/DDBJ whole genome shotgun (WGS) entry which is preliminary data.</text>
</comment>
<name>A0A8S1QBC3_9CILI</name>
<organism evidence="2 3">
    <name type="scientific">Paramecium sonneborni</name>
    <dbReference type="NCBI Taxonomy" id="65129"/>
    <lineage>
        <taxon>Eukaryota</taxon>
        <taxon>Sar</taxon>
        <taxon>Alveolata</taxon>
        <taxon>Ciliophora</taxon>
        <taxon>Intramacronucleata</taxon>
        <taxon>Oligohymenophorea</taxon>
        <taxon>Peniculida</taxon>
        <taxon>Parameciidae</taxon>
        <taxon>Paramecium</taxon>
    </lineage>
</organism>
<evidence type="ECO:0000313" key="2">
    <source>
        <dbReference type="EMBL" id="CAD8112926.1"/>
    </source>
</evidence>
<feature type="transmembrane region" description="Helical" evidence="1">
    <location>
        <begin position="2439"/>
        <end position="2456"/>
    </location>
</feature>
<dbReference type="PANTHER" id="PTHR11319:SF35">
    <property type="entry name" value="OUTER MEMBRANE PROTEIN PMPC-RELATED"/>
    <property type="match status" value="1"/>
</dbReference>
<gene>
    <name evidence="2" type="ORF">PSON_ATCC_30995.1.T1020012</name>
</gene>
<feature type="transmembrane region" description="Helical" evidence="1">
    <location>
        <begin position="2413"/>
        <end position="2433"/>
    </location>
</feature>
<dbReference type="CDD" id="cd00064">
    <property type="entry name" value="FU"/>
    <property type="match status" value="1"/>
</dbReference>
<dbReference type="OrthoDB" id="310074at2759"/>
<sequence>MFNFQKAQYSLSNTVLSHSNPILKQIIKGKESDVSDNKCLTFGIWSKYDPLSDTYLKNSHDLFESNCLQVMNAFDSNTQSLSFIYYDCIDPITREIKKFIFGLAENTHFIFEQPIEPLDYENRWYFLQIISIQSEQKLEFLIYSSLNNIFRQTVNLIMPAKDQQIQLTFGGSLKVDVQKISFFEQGKIFALFPGSIVVQNYQMIRIPAQYDFVSLITQSYKQIGKCSCRSTAKMIFNDFYLKDLDQKVQVSGQIYCNSYTLSAWLQIQKIYQQSEEFTYQFLKISTNLDRFQNENLVTFQLFYHISPIQNKILITTYKYDFPIVTQDFVNNPFLIKREFNIPNNLASWQFLFVNLEENTLRVEIIFQDDQNTQTYKSLIDVKQFHDCQFKITYGNIQQQNLNYIDIIVRNMRFTNCIQDIRLIKCHQSCKECDGPSKYNCLSCSNESNRIFIAKQKLCVCPYQTVDLNNECLNYRDQDLQLIQKQQINLKCQQGFFELNGDCIKCPSRIKENIISCFDCYQFIQTWKSSPICSLDLMCNDSICDFIGIGQEIINLFDGSDFILYQNSLLYNQGNIQDEKLHQKQYNLIINFFQFFCNIKLKESKDFDKNSCYQCKIKSCLVCGINIDKFICLKCEDRYTLYKGQCINYHDDFNFQNCTQPYYASFSRVCKLCELKNCLYCFEYYNNNNNYYGFTIEYTNIYLGFKPKQIGVACLMCEQGYQFDFILGICQERVPTIQSCLTSLVSINSQEICLSALDNFQVSREINSCDSYIPNCQQCYLNFYKEIKCIICKSDFELETNQCYQNQEQLSQSLLTFLELKIDSFLSNVINNIFYQYQSETKNNCGYYCNSCVYSLGEYYCDQCMVLDQQNQLFWFQYGMCEKCSQLCQACRQRGSLEIEQLAPFLKTSLYNTKYTTKCFKPKIDPLIHYDPYHQTVKYCENPDCNNELVYETIQWGCSFERFPRDLNYFGISTEYLNNIGADSITIIINIQVEDESCILLPTLISRATLKQFVFTLKTVNLQFISSYPFKMEIYNPFLIDDYDSFTMIGLNLFLVNFDGIYFDFINKINEVNITFINLTIIDSLINNVQSLFTTNQFGNVELQNLSIINSQITNSSLFNFNQRSLNGIINIDTIYIYNCTLIDSIFFEFSSIKFTVQFKNVTIQQSNLSNSSIFNFRANTPFQITIYLINIQIFNTNYTNSYFFFCSQLVSVVAINIIFNNNYLQNSVILGFSSHLDSSYIDINNNTFIESQFISTIQIINQDSIICSINELLIKNNIFQNSNLFRFFSNFKTSDLLVIISNVHIQFNEGTINTDQFSYLFNVNSQKLILKNFVIKDNFQTFILYLYDSADIQLINYTFLNSQIYVKVSTQPNCLSKLNIQNQLIQIVGFDKILISNFKIYNIQSIDQSIIKIMSSSSYYQEQVGQIQLINLQFQGNLLLSLNSIIYFSLVSIISDKNLDILIQDVLFQNNIMHVYNENSLKETAALLYIASLPSTIIIENLHCNQNAMTNSSNSFINIASKILKINNLLVFNHNVLPLNVWNTYYNLIIVNQEDIKILIMQIFHIKTIGGAAYIQATNFVCNNATIENIIAAKSSVFDIQTSNEGNILISNIYVNHTINSFQEEIDSSGSISVDSQYSSLKFTINKAQFFNIVNRMSSAILTIIPSLISNKLIFQNLTIIDCVSLKNQIVKILFLQQTNKQNSISMINLMIIYNKEAWINLFSDIGELKQNEIQGITGNENALIYLENCDVNLNNFYIEGMLFSSVIKLYNIHKLVMFNCSFQNILSTFTQNLIYVDLSIQQKSQVFIKAINFFKASIYVAKMEQNQVQSIYKILYLISGCSIIQSSSQIQQQDYFYKNLIYLTQSIVQPTSIIYIKSQSNLTNILFDRVNVENNNYSTCYDGIIYFDEINFHRLKILRLNCINNYIKNYGCLHLIGNNNASQQIQIQSSNFIQNNGSQGVALTGKQILIKLDQCKIISNIALSKGGGIYLQLNKRKFLILNSILMNNKAQEGGGIFFEGDNDHIKKIFLQTFLYFNEAQIYGNNLVEHPDHLTIYINSKEMSAINLINNNSSTRILKIKEQKVIDQGKPIISNILMIPSTQVINSYQIFILKQATYIEYIKNINIFFKNSKGELLYNLNNSTCQIEDLIVTKGNQEIQGSNSNQILEFQTITNNFELGTLAFRFDPYSNEQSHLQIQIFCKTQESQNELKYIINAKSFKCQLGEFYIESGCQICKSSQGFYSVTYDANKCSIYDKTKFQSINSNMINLRQGYWRPNKLSDFTEECYKNTEFCLGGWGVGDITCQQGHIGALCEICDIYNIRGDGQYFKNPSNEYCLLCSGKESSIVPFLLALFQQIIFLILGYCYLLLQPQKVSINQIYYLALLEFSKDLAKQYLNLIKIMKAFQLKSYQIIYGFFHQQFLLTSNFQFQFILLNNPVTVFILWSIIQIVIYQIFKYIQFILRCFSYYYQC</sequence>
<evidence type="ECO:0000256" key="1">
    <source>
        <dbReference type="SAM" id="Phobius"/>
    </source>
</evidence>
<dbReference type="PANTHER" id="PTHR11319">
    <property type="entry name" value="G PROTEIN-COUPLED RECEPTOR-RELATED"/>
    <property type="match status" value="1"/>
</dbReference>